<feature type="non-terminal residue" evidence="2">
    <location>
        <position position="1"/>
    </location>
</feature>
<evidence type="ECO:0000259" key="1">
    <source>
        <dbReference type="Pfam" id="PF16640"/>
    </source>
</evidence>
<name>A0A7V8SWQ5_9BACT</name>
<dbReference type="Proteomes" id="UP000567293">
    <property type="component" value="Unassembled WGS sequence"/>
</dbReference>
<keyword evidence="3" id="KW-1185">Reference proteome</keyword>
<proteinExistence type="predicted"/>
<comment type="caution">
    <text evidence="2">The sequence shown here is derived from an EMBL/GenBank/DDBJ whole genome shotgun (WGS) entry which is preliminary data.</text>
</comment>
<sequence length="439" mass="44067">RTVYKYPYDSGSGLYDIARVAVWTAPDPTAAPYGLAFDQGGNLYIAGFGGGAYSTGTKIFRVDQSGNSSIFFDAQTADPQSIYFNAGGSWQVPTGLAFDTHGYLYASYYSSLKIVRIAPDGSFVVLPGGGTGDDAANGIAIGPQGDLFTVVNGGRTTASPAVLQVHGMVPAAPTVSLSVPQTTCAASAPQQVCATYRSTFTVSTTTNASTSPSITATGACTNSGNTVTMTSGTGTCILTASWPADVNYIAATATQMINAATASSTTTLSSSFNPAIVGQSVTFTAAVTSLIPGTPTGTVTFYDGATSLGSSSLAQATISTISLSAGTHSITATYGGDANYASSASVALSQSIVQSPPPTVFIAINEAIKVGDAESFPDVASNESIKVTDAVTVTPLINVAAPVAFFSAGSLGFANVAAGQAGMPLTASAIGQAPLMLSS</sequence>
<dbReference type="Gene3D" id="2.60.40.10">
    <property type="entry name" value="Immunoglobulins"/>
    <property type="match status" value="1"/>
</dbReference>
<feature type="non-terminal residue" evidence="2">
    <location>
        <position position="439"/>
    </location>
</feature>
<dbReference type="InterPro" id="IPR032109">
    <property type="entry name" value="Big_3_5"/>
</dbReference>
<accession>A0A7V8SWQ5</accession>
<reference evidence="2" key="1">
    <citation type="submission" date="2020-06" db="EMBL/GenBank/DDBJ databases">
        <title>Legume-microbial interactions unlock mineral nutrients during tropical forest succession.</title>
        <authorList>
            <person name="Epihov D.Z."/>
        </authorList>
    </citation>
    <scope>NUCLEOTIDE SEQUENCE [LARGE SCALE GENOMIC DNA]</scope>
    <source>
        <strain evidence="2">Pan2503</strain>
    </source>
</reference>
<dbReference type="EMBL" id="JACDQQ010000872">
    <property type="protein sequence ID" value="MBA0085126.1"/>
    <property type="molecule type" value="Genomic_DNA"/>
</dbReference>
<protein>
    <submittedName>
        <fullName evidence="2">Ig-like domain repeat protein</fullName>
    </submittedName>
</protein>
<gene>
    <name evidence="2" type="ORF">HRJ53_09025</name>
</gene>
<dbReference type="AlphaFoldDB" id="A0A7V8SWQ5"/>
<evidence type="ECO:0000313" key="2">
    <source>
        <dbReference type="EMBL" id="MBA0085126.1"/>
    </source>
</evidence>
<feature type="domain" description="Bacterial Ig-like" evidence="1">
    <location>
        <begin position="269"/>
        <end position="352"/>
    </location>
</feature>
<evidence type="ECO:0000313" key="3">
    <source>
        <dbReference type="Proteomes" id="UP000567293"/>
    </source>
</evidence>
<dbReference type="Gene3D" id="2.130.10.10">
    <property type="entry name" value="YVTN repeat-like/Quinoprotein amine dehydrogenase"/>
    <property type="match status" value="1"/>
</dbReference>
<dbReference type="Pfam" id="PF16640">
    <property type="entry name" value="Big_3_5"/>
    <property type="match status" value="1"/>
</dbReference>
<organism evidence="2 3">
    <name type="scientific">Candidatus Acidiferrum panamense</name>
    <dbReference type="NCBI Taxonomy" id="2741543"/>
    <lineage>
        <taxon>Bacteria</taxon>
        <taxon>Pseudomonadati</taxon>
        <taxon>Acidobacteriota</taxon>
        <taxon>Terriglobia</taxon>
        <taxon>Candidatus Acidiferrales</taxon>
        <taxon>Candidatus Acidiferrum</taxon>
    </lineage>
</organism>
<dbReference type="SUPFAM" id="SSF63825">
    <property type="entry name" value="YWTD domain"/>
    <property type="match status" value="1"/>
</dbReference>
<dbReference type="InterPro" id="IPR013783">
    <property type="entry name" value="Ig-like_fold"/>
</dbReference>
<dbReference type="InterPro" id="IPR015943">
    <property type="entry name" value="WD40/YVTN_repeat-like_dom_sf"/>
</dbReference>